<dbReference type="GO" id="GO:0051539">
    <property type="term" value="F:4 iron, 4 sulfur cluster binding"/>
    <property type="evidence" value="ECO:0007669"/>
    <property type="project" value="UniProtKB-KW"/>
</dbReference>
<dbReference type="SUPFAM" id="SSF143548">
    <property type="entry name" value="Serine metabolism enzymes domain"/>
    <property type="match status" value="1"/>
</dbReference>
<evidence type="ECO:0000256" key="10">
    <source>
        <dbReference type="ARBA" id="ARBA00023239"/>
    </source>
</evidence>
<evidence type="ECO:0000259" key="13">
    <source>
        <dbReference type="Pfam" id="PF03313"/>
    </source>
</evidence>
<dbReference type="AlphaFoldDB" id="A0A3E3DXK6"/>
<evidence type="ECO:0000256" key="2">
    <source>
        <dbReference type="ARBA" id="ARBA00004742"/>
    </source>
</evidence>
<dbReference type="InterPro" id="IPR005131">
    <property type="entry name" value="Ser_deHydtase_bsu"/>
</dbReference>
<keyword evidence="6" id="KW-0004">4Fe-4S</keyword>
<evidence type="ECO:0000256" key="5">
    <source>
        <dbReference type="ARBA" id="ARBA00022432"/>
    </source>
</evidence>
<dbReference type="InterPro" id="IPR005130">
    <property type="entry name" value="Ser_deHydtase-like_asu"/>
</dbReference>
<gene>
    <name evidence="17" type="ORF">DXC78_10465</name>
    <name evidence="16" type="ORF">HF861_01200</name>
    <name evidence="15" type="ORF">PND82_02065</name>
</gene>
<dbReference type="Pfam" id="PF03313">
    <property type="entry name" value="SDH_alpha"/>
    <property type="match status" value="1"/>
</dbReference>
<comment type="catalytic activity">
    <reaction evidence="12">
        <text>L-serine = pyruvate + NH4(+)</text>
        <dbReference type="Rhea" id="RHEA:19169"/>
        <dbReference type="ChEBI" id="CHEBI:15361"/>
        <dbReference type="ChEBI" id="CHEBI:28938"/>
        <dbReference type="ChEBI" id="CHEBI:33384"/>
        <dbReference type="EC" id="4.3.1.17"/>
    </reaction>
</comment>
<dbReference type="Proteomes" id="UP000540014">
    <property type="component" value="Unassembled WGS sequence"/>
</dbReference>
<sequence length="404" mass="44058">MQSIQNIYKIGPGPSSSHTFGPMRASQDMLEHYPDADEFKVTLFGSLALTGKGHLTDKIIEKTFFPTHCTITFDLKTQCEHPNTMTIEAFKEHDALGKHTYISIGGGKILKDQEQESEETHVYPHNSMDDIQGYCKQHHLRLDKYIDQFEDESLNSYMDKIFDAMIECVDKGLNTIGKLPGSLEIDRVASALYQSANSCDDLIERKSLLLSSYAYAASEQNASGGMVVTAPTMGSCGVLPSLLYHFYKDENYPKDTLIQGLKVAGLIGNLIQHNATISGAKAGCQAEVGAACSMGAAFVSSCNFENNAQIECAAEIGLEHHLGLTCDPVGGYVMIPCIERNAVASLRSLDAARLAKYLRNVKKNRVSFDMVVKTMNLTGSKLPLELKESALGGLAVVVPTKKNG</sequence>
<accession>A0A3E3DXK6</accession>
<evidence type="ECO:0000259" key="14">
    <source>
        <dbReference type="Pfam" id="PF03315"/>
    </source>
</evidence>
<comment type="caution">
    <text evidence="17">The sequence shown here is derived from an EMBL/GenBank/DDBJ whole genome shotgun (WGS) entry which is preliminary data.</text>
</comment>
<keyword evidence="8" id="KW-0408">Iron</keyword>
<dbReference type="Gene3D" id="3.30.1330.90">
    <property type="entry name" value="D-3-phosphoglycerate dehydrogenase, domain 3"/>
    <property type="match status" value="2"/>
</dbReference>
<name>A0A3E3DXK6_9FIRM</name>
<evidence type="ECO:0000313" key="18">
    <source>
        <dbReference type="Proteomes" id="UP000260721"/>
    </source>
</evidence>
<dbReference type="EMBL" id="JABAFR010000002">
    <property type="protein sequence ID" value="NME43507.1"/>
    <property type="molecule type" value="Genomic_DNA"/>
</dbReference>
<keyword evidence="9" id="KW-0411">Iron-sulfur</keyword>
<dbReference type="PANTHER" id="PTHR30182:SF1">
    <property type="entry name" value="L-SERINE DEHYDRATASE 1"/>
    <property type="match status" value="1"/>
</dbReference>
<evidence type="ECO:0000313" key="17">
    <source>
        <dbReference type="EMBL" id="RGD73973.1"/>
    </source>
</evidence>
<evidence type="ECO:0000313" key="19">
    <source>
        <dbReference type="Proteomes" id="UP000540014"/>
    </source>
</evidence>
<reference evidence="16 19" key="2">
    <citation type="submission" date="2020-04" db="EMBL/GenBank/DDBJ databases">
        <authorList>
            <person name="Hitch T.C.A."/>
            <person name="Wylensek D."/>
            <person name="Clavel T."/>
        </authorList>
    </citation>
    <scope>NUCLEOTIDE SEQUENCE [LARGE SCALE GENOMIC DNA]</scope>
    <source>
        <strain evidence="16 19">BSM-383-APC-22F</strain>
    </source>
</reference>
<evidence type="ECO:0000256" key="9">
    <source>
        <dbReference type="ARBA" id="ARBA00023014"/>
    </source>
</evidence>
<protein>
    <recommendedName>
        <fullName evidence="4">L-serine ammonia-lyase</fullName>
        <ecNumber evidence="4">4.3.1.17</ecNumber>
    </recommendedName>
    <alternativeName>
        <fullName evidence="11">L-serine deaminase</fullName>
    </alternativeName>
</protein>
<dbReference type="Proteomes" id="UP000260721">
    <property type="component" value="Unassembled WGS sequence"/>
</dbReference>
<dbReference type="GO" id="GO:0046872">
    <property type="term" value="F:metal ion binding"/>
    <property type="evidence" value="ECO:0007669"/>
    <property type="project" value="UniProtKB-KW"/>
</dbReference>
<evidence type="ECO:0000313" key="15">
    <source>
        <dbReference type="EMBL" id="MDB7981602.1"/>
    </source>
</evidence>
<evidence type="ECO:0000256" key="6">
    <source>
        <dbReference type="ARBA" id="ARBA00022485"/>
    </source>
</evidence>
<feature type="domain" description="Serine dehydratase-like alpha subunit" evidence="13">
    <location>
        <begin position="123"/>
        <end position="395"/>
    </location>
</feature>
<dbReference type="GO" id="GO:0003941">
    <property type="term" value="F:L-serine ammonia-lyase activity"/>
    <property type="evidence" value="ECO:0007669"/>
    <property type="project" value="UniProtKB-EC"/>
</dbReference>
<dbReference type="Proteomes" id="UP001212981">
    <property type="component" value="Unassembled WGS sequence"/>
</dbReference>
<dbReference type="EMBL" id="JAQLXO010000001">
    <property type="protein sequence ID" value="MDB7981602.1"/>
    <property type="molecule type" value="Genomic_DNA"/>
</dbReference>
<proteinExistence type="inferred from homology"/>
<dbReference type="GO" id="GO:0006094">
    <property type="term" value="P:gluconeogenesis"/>
    <property type="evidence" value="ECO:0007669"/>
    <property type="project" value="UniProtKB-KW"/>
</dbReference>
<evidence type="ECO:0000313" key="16">
    <source>
        <dbReference type="EMBL" id="NME43507.1"/>
    </source>
</evidence>
<evidence type="ECO:0000256" key="1">
    <source>
        <dbReference type="ARBA" id="ARBA00001966"/>
    </source>
</evidence>
<dbReference type="InterPro" id="IPR051318">
    <property type="entry name" value="Fe-S_L-Ser"/>
</dbReference>
<feature type="domain" description="Serine dehydratase beta chain" evidence="14">
    <location>
        <begin position="3"/>
        <end position="59"/>
    </location>
</feature>
<evidence type="ECO:0000256" key="8">
    <source>
        <dbReference type="ARBA" id="ARBA00023004"/>
    </source>
</evidence>
<comment type="similarity">
    <text evidence="3">Belongs to the iron-sulfur dependent L-serine dehydratase family.</text>
</comment>
<dbReference type="STRING" id="1123313.GCA_000420345_00473"/>
<dbReference type="Pfam" id="PF03315">
    <property type="entry name" value="SDH_beta"/>
    <property type="match status" value="2"/>
</dbReference>
<organism evidence="17 18">
    <name type="scientific">Faecalicoccus pleomorphus</name>
    <dbReference type="NCBI Taxonomy" id="1323"/>
    <lineage>
        <taxon>Bacteria</taxon>
        <taxon>Bacillati</taxon>
        <taxon>Bacillota</taxon>
        <taxon>Erysipelotrichia</taxon>
        <taxon>Erysipelotrichales</taxon>
        <taxon>Erysipelotrichaceae</taxon>
        <taxon>Faecalicoccus</taxon>
    </lineage>
</organism>
<dbReference type="InterPro" id="IPR029009">
    <property type="entry name" value="ASB_dom_sf"/>
</dbReference>
<dbReference type="EMBL" id="QUSK01000026">
    <property type="protein sequence ID" value="RGD73973.1"/>
    <property type="molecule type" value="Genomic_DNA"/>
</dbReference>
<evidence type="ECO:0000256" key="3">
    <source>
        <dbReference type="ARBA" id="ARBA00008636"/>
    </source>
</evidence>
<evidence type="ECO:0000256" key="11">
    <source>
        <dbReference type="ARBA" id="ARBA00041766"/>
    </source>
</evidence>
<evidence type="ECO:0000256" key="7">
    <source>
        <dbReference type="ARBA" id="ARBA00022723"/>
    </source>
</evidence>
<dbReference type="RefSeq" id="WP_117446971.1">
    <property type="nucleotide sequence ID" value="NZ_CALCIP010000045.1"/>
</dbReference>
<evidence type="ECO:0000256" key="12">
    <source>
        <dbReference type="ARBA" id="ARBA00049406"/>
    </source>
</evidence>
<reference evidence="15" key="3">
    <citation type="submission" date="2023-01" db="EMBL/GenBank/DDBJ databases">
        <title>Human gut microbiome strain richness.</title>
        <authorList>
            <person name="Chen-Liaw A."/>
        </authorList>
    </citation>
    <scope>NUCLEOTIDE SEQUENCE</scope>
    <source>
        <strain evidence="15">D8_m1001271B151109d0_201107</strain>
    </source>
</reference>
<dbReference type="PANTHER" id="PTHR30182">
    <property type="entry name" value="L-SERINE DEHYDRATASE"/>
    <property type="match status" value="1"/>
</dbReference>
<evidence type="ECO:0000256" key="4">
    <source>
        <dbReference type="ARBA" id="ARBA00012093"/>
    </source>
</evidence>
<reference evidence="17 18" key="1">
    <citation type="submission" date="2018-08" db="EMBL/GenBank/DDBJ databases">
        <title>A genome reference for cultivated species of the human gut microbiota.</title>
        <authorList>
            <person name="Zou Y."/>
            <person name="Xue W."/>
            <person name="Luo G."/>
        </authorList>
    </citation>
    <scope>NUCLEOTIDE SEQUENCE [LARGE SCALE GENOMIC DNA]</scope>
    <source>
        <strain evidence="17 18">TF08-11</strain>
    </source>
</reference>
<keyword evidence="5" id="KW-0312">Gluconeogenesis</keyword>
<comment type="cofactor">
    <cofactor evidence="1">
        <name>[4Fe-4S] cluster</name>
        <dbReference type="ChEBI" id="CHEBI:49883"/>
    </cofactor>
</comment>
<dbReference type="EC" id="4.3.1.17" evidence="4"/>
<comment type="pathway">
    <text evidence="2">Carbohydrate biosynthesis; gluconeogenesis.</text>
</comment>
<feature type="domain" description="Serine dehydratase beta chain" evidence="14">
    <location>
        <begin position="67"/>
        <end position="113"/>
    </location>
</feature>
<keyword evidence="7" id="KW-0479">Metal-binding</keyword>
<keyword evidence="10 17" id="KW-0456">Lyase</keyword>